<feature type="compositionally biased region" description="Polar residues" evidence="1">
    <location>
        <begin position="160"/>
        <end position="180"/>
    </location>
</feature>
<reference evidence="2" key="1">
    <citation type="submission" date="2020-04" db="EMBL/GenBank/DDBJ databases">
        <authorList>
            <person name="Chiriac C."/>
            <person name="Salcher M."/>
            <person name="Ghai R."/>
            <person name="Kavagutti S V."/>
        </authorList>
    </citation>
    <scope>NUCLEOTIDE SEQUENCE</scope>
</reference>
<organism evidence="2">
    <name type="scientific">uncultured Caudovirales phage</name>
    <dbReference type="NCBI Taxonomy" id="2100421"/>
    <lineage>
        <taxon>Viruses</taxon>
        <taxon>Duplodnaviria</taxon>
        <taxon>Heunggongvirae</taxon>
        <taxon>Uroviricota</taxon>
        <taxon>Caudoviricetes</taxon>
        <taxon>Peduoviridae</taxon>
        <taxon>Maltschvirus</taxon>
        <taxon>Maltschvirus maltsch</taxon>
    </lineage>
</organism>
<dbReference type="EMBL" id="LR796738">
    <property type="protein sequence ID" value="CAB4162579.1"/>
    <property type="molecule type" value="Genomic_DNA"/>
</dbReference>
<protein>
    <submittedName>
        <fullName evidence="2">Uncharacterized protein</fullName>
    </submittedName>
</protein>
<accession>A0A6J5NT80</accession>
<name>A0A6J5NT80_9CAUD</name>
<evidence type="ECO:0000256" key="1">
    <source>
        <dbReference type="SAM" id="MobiDB-lite"/>
    </source>
</evidence>
<gene>
    <name evidence="2" type="ORF">UFOVP783_68</name>
</gene>
<sequence>MSQHSREQNAAARATTIAKQNPCTVTDLVLASALLAVGVPQVAAPKLIAFGNGRRQAIFTFAGSDPERIIDTHAAAKVASTDPYAYIANNPMCPLSFALAAIIQYADTARQFETSRPTIPMTSPGKGLSAVLWVTEGSRKHLAAQRRGMVAAPGRVEPSPLQTRVSEGPITPSSTNQTTA</sequence>
<proteinExistence type="predicted"/>
<feature type="region of interest" description="Disordered" evidence="1">
    <location>
        <begin position="149"/>
        <end position="180"/>
    </location>
</feature>
<evidence type="ECO:0000313" key="2">
    <source>
        <dbReference type="EMBL" id="CAB4162579.1"/>
    </source>
</evidence>